<evidence type="ECO:0000256" key="1">
    <source>
        <dbReference type="ARBA" id="ARBA00005564"/>
    </source>
</evidence>
<dbReference type="InterPro" id="IPR011045">
    <property type="entry name" value="N2O_reductase_N"/>
</dbReference>
<accession>A0A2A9P2B6</accession>
<keyword evidence="4" id="KW-1185">Reference proteome</keyword>
<organism evidence="3 4">
    <name type="scientific">Ophiocordyceps unilateralis</name>
    <name type="common">Zombie-ant fungus</name>
    <name type="synonym">Torrubia unilateralis</name>
    <dbReference type="NCBI Taxonomy" id="268505"/>
    <lineage>
        <taxon>Eukaryota</taxon>
        <taxon>Fungi</taxon>
        <taxon>Dikarya</taxon>
        <taxon>Ascomycota</taxon>
        <taxon>Pezizomycotina</taxon>
        <taxon>Sordariomycetes</taxon>
        <taxon>Hypocreomycetidae</taxon>
        <taxon>Hypocreales</taxon>
        <taxon>Ophiocordycipitaceae</taxon>
        <taxon>Ophiocordyceps</taxon>
    </lineage>
</organism>
<dbReference type="OrthoDB" id="9972196at2759"/>
<proteinExistence type="inferred from homology"/>
<feature type="signal peptide" evidence="2">
    <location>
        <begin position="1"/>
        <end position="21"/>
    </location>
</feature>
<keyword evidence="2" id="KW-0732">Signal</keyword>
<gene>
    <name evidence="3" type="ORF">XA68_18198</name>
</gene>
<evidence type="ECO:0000313" key="4">
    <source>
        <dbReference type="Proteomes" id="UP000037136"/>
    </source>
</evidence>
<dbReference type="EMBL" id="LAZP02000897">
    <property type="protein sequence ID" value="PFH55478.1"/>
    <property type="molecule type" value="Genomic_DNA"/>
</dbReference>
<name>A0A2A9P2B6_OPHUN</name>
<feature type="chain" id="PRO_5012473614" description="6-phosphogluconolactonase" evidence="2">
    <location>
        <begin position="22"/>
        <end position="413"/>
    </location>
</feature>
<dbReference type="PANTHER" id="PTHR30344">
    <property type="entry name" value="6-PHOSPHOGLUCONOLACTONASE-RELATED"/>
    <property type="match status" value="1"/>
</dbReference>
<dbReference type="STRING" id="268505.A0A2A9P2B6"/>
<dbReference type="GO" id="GO:0017057">
    <property type="term" value="F:6-phosphogluconolactonase activity"/>
    <property type="evidence" value="ECO:0007669"/>
    <property type="project" value="TreeGrafter"/>
</dbReference>
<dbReference type="PANTHER" id="PTHR30344:SF1">
    <property type="entry name" value="6-PHOSPHOGLUCONOLACTONASE"/>
    <property type="match status" value="1"/>
</dbReference>
<dbReference type="Gene3D" id="2.130.10.10">
    <property type="entry name" value="YVTN repeat-like/Quinoprotein amine dehydrogenase"/>
    <property type="match status" value="1"/>
</dbReference>
<dbReference type="InterPro" id="IPR019405">
    <property type="entry name" value="Lactonase_7-beta_prop"/>
</dbReference>
<evidence type="ECO:0008006" key="5">
    <source>
        <dbReference type="Google" id="ProtNLM"/>
    </source>
</evidence>
<dbReference type="Proteomes" id="UP000037136">
    <property type="component" value="Unassembled WGS sequence"/>
</dbReference>
<dbReference type="AlphaFoldDB" id="A0A2A9P2B6"/>
<reference evidence="3 4" key="2">
    <citation type="journal article" date="2017" name="Sci. Rep.">
        <title>Ant-infecting Ophiocordyceps genomes reveal a high diversity of potential behavioral manipulation genes and a possible major role for enterotoxins.</title>
        <authorList>
            <person name="de Bekker C."/>
            <person name="Ohm R.A."/>
            <person name="Evans H.C."/>
            <person name="Brachmann A."/>
            <person name="Hughes D.P."/>
        </authorList>
    </citation>
    <scope>NUCLEOTIDE SEQUENCE [LARGE SCALE GENOMIC DNA]</scope>
    <source>
        <strain evidence="3 4">SC16a</strain>
    </source>
</reference>
<reference evidence="3 4" key="1">
    <citation type="journal article" date="2015" name="BMC Genomics">
        <title>Gene expression during zombie ant biting behavior reflects the complexity underlying fungal parasitic behavioral manipulation.</title>
        <authorList>
            <person name="de Bekker C."/>
            <person name="Ohm R.A."/>
            <person name="Loreto R.G."/>
            <person name="Sebastian A."/>
            <person name="Albert I."/>
            <person name="Merrow M."/>
            <person name="Brachmann A."/>
            <person name="Hughes D.P."/>
        </authorList>
    </citation>
    <scope>NUCLEOTIDE SEQUENCE [LARGE SCALE GENOMIC DNA]</scope>
    <source>
        <strain evidence="3 4">SC16a</strain>
    </source>
</reference>
<dbReference type="InterPro" id="IPR050282">
    <property type="entry name" value="Cycloisomerase_2"/>
</dbReference>
<dbReference type="Pfam" id="PF10282">
    <property type="entry name" value="Lactonase"/>
    <property type="match status" value="1"/>
</dbReference>
<comment type="similarity">
    <text evidence="1">Belongs to the cycloisomerase 2 family.</text>
</comment>
<evidence type="ECO:0000313" key="3">
    <source>
        <dbReference type="EMBL" id="PFH55478.1"/>
    </source>
</evidence>
<evidence type="ECO:0000256" key="2">
    <source>
        <dbReference type="SAM" id="SignalP"/>
    </source>
</evidence>
<dbReference type="SUPFAM" id="SSF50974">
    <property type="entry name" value="Nitrous oxide reductase, N-terminal domain"/>
    <property type="match status" value="1"/>
</dbReference>
<dbReference type="InterPro" id="IPR015943">
    <property type="entry name" value="WD40/YVTN_repeat-like_dom_sf"/>
</dbReference>
<sequence>MIGPSARRGLVSSVLCATAMAQFLFVSSYDGNVTTLDMGALSSSRPKAAPDGKVPKPVELKTVGKTTACGDSPSILRLDMKRRIVYCLNEGIVSGKGGLAALQMNDKTAALESGTLKEGDPGPVFGGLFPGGKSMAVANFGNASISVWDVSDPNNLRITQTERFTLDKPGPVADKQTASKPHQTLVDPTGKFVVVCDFGADMLRIFRIDGEKLTAAGNASVEAGSGPRHAAFTKPQNNKARMVLVNELSPRVDVFDVAYEGDGMELKLASSVPVHGEGTQAPKDAFPSEVVISPDNKFVMVSSRNENKLKATDFRSGTEIASDPIISFTLDETTGKLKDAKEVPAGGKFPRQFSMNKAGTMLAVALQKDERVLLIPRDPSDGTLGAAPVAFASVPGEVTSVIFAETSDEEHVN</sequence>
<protein>
    <recommendedName>
        <fullName evidence="5">6-phosphogluconolactonase</fullName>
    </recommendedName>
</protein>
<comment type="caution">
    <text evidence="3">The sequence shown here is derived from an EMBL/GenBank/DDBJ whole genome shotgun (WGS) entry which is preliminary data.</text>
</comment>